<dbReference type="NCBIfam" id="TIGR01509">
    <property type="entry name" value="HAD-SF-IA-v3"/>
    <property type="match status" value="1"/>
</dbReference>
<dbReference type="Gene3D" id="1.10.150.240">
    <property type="entry name" value="Putative phosphatase, domain 2"/>
    <property type="match status" value="1"/>
</dbReference>
<dbReference type="InterPro" id="IPR036412">
    <property type="entry name" value="HAD-like_sf"/>
</dbReference>
<evidence type="ECO:0000313" key="1">
    <source>
        <dbReference type="EMBL" id="OGG08662.1"/>
    </source>
</evidence>
<reference evidence="1 2" key="1">
    <citation type="journal article" date="2016" name="Nat. Commun.">
        <title>Thousands of microbial genomes shed light on interconnected biogeochemical processes in an aquifer system.</title>
        <authorList>
            <person name="Anantharaman K."/>
            <person name="Brown C.T."/>
            <person name="Hug L.A."/>
            <person name="Sharon I."/>
            <person name="Castelle C.J."/>
            <person name="Probst A.J."/>
            <person name="Thomas B.C."/>
            <person name="Singh A."/>
            <person name="Wilkins M.J."/>
            <person name="Karaoz U."/>
            <person name="Brodie E.L."/>
            <person name="Williams K.H."/>
            <person name="Hubbard S.S."/>
            <person name="Banfield J.F."/>
        </authorList>
    </citation>
    <scope>NUCLEOTIDE SEQUENCE [LARGE SCALE GENOMIC DNA]</scope>
</reference>
<name>A0A1F5Z968_9BACT</name>
<proteinExistence type="predicted"/>
<dbReference type="InterPro" id="IPR006439">
    <property type="entry name" value="HAD-SF_hydro_IA"/>
</dbReference>
<dbReference type="SFLD" id="SFLDS00003">
    <property type="entry name" value="Haloacid_Dehalogenase"/>
    <property type="match status" value="1"/>
</dbReference>
<dbReference type="InterPro" id="IPR023214">
    <property type="entry name" value="HAD_sf"/>
</dbReference>
<dbReference type="Pfam" id="PF13419">
    <property type="entry name" value="HAD_2"/>
    <property type="match status" value="1"/>
</dbReference>
<dbReference type="AlphaFoldDB" id="A0A1F5Z968"/>
<evidence type="ECO:0000313" key="2">
    <source>
        <dbReference type="Proteomes" id="UP000176854"/>
    </source>
</evidence>
<dbReference type="STRING" id="1798373.A2154_04795"/>
<dbReference type="PANTHER" id="PTHR18901:SF38">
    <property type="entry name" value="PSEUDOURIDINE-5'-PHOSPHATASE"/>
    <property type="match status" value="1"/>
</dbReference>
<dbReference type="InterPro" id="IPR023198">
    <property type="entry name" value="PGP-like_dom2"/>
</dbReference>
<evidence type="ECO:0008006" key="3">
    <source>
        <dbReference type="Google" id="ProtNLM"/>
    </source>
</evidence>
<organism evidence="1 2">
    <name type="scientific">Candidatus Gottesmanbacteria bacterium RBG_16_43_7</name>
    <dbReference type="NCBI Taxonomy" id="1798373"/>
    <lineage>
        <taxon>Bacteria</taxon>
        <taxon>Candidatus Gottesmaniibacteriota</taxon>
    </lineage>
</organism>
<protein>
    <recommendedName>
        <fullName evidence="3">Haloacid dehalogenase</fullName>
    </recommendedName>
</protein>
<gene>
    <name evidence="1" type="ORF">A2154_04795</name>
</gene>
<accession>A0A1F5Z968</accession>
<dbReference type="PANTHER" id="PTHR18901">
    <property type="entry name" value="2-DEOXYGLUCOSE-6-PHOSPHATE PHOSPHATASE 2"/>
    <property type="match status" value="1"/>
</dbReference>
<sequence length="218" mass="24485">MTKRAFVFDFDGVIIDNEKSWEEAKKHMYLRLYGRDIAQKLQKTSGLDIEAINKLAQEYGSTISLQKLFNEFEIQAQTIYQESPITSGLEDLILLLQEEKYLIGVVSASPRSWIDIVLDRVKWSGLINEIISLYDRKELAHKPAPDGYTEIMKLFAVQPSKTIVVEDSNAGIISAKSAGAYVVGFQQNLPDAYELSGADEYAFNTSDLKSLVSEFGIT</sequence>
<dbReference type="InterPro" id="IPR041492">
    <property type="entry name" value="HAD_2"/>
</dbReference>
<dbReference type="SUPFAM" id="SSF56784">
    <property type="entry name" value="HAD-like"/>
    <property type="match status" value="1"/>
</dbReference>
<dbReference type="SFLD" id="SFLDG01129">
    <property type="entry name" value="C1.5:_HAD__Beta-PGM__Phosphata"/>
    <property type="match status" value="1"/>
</dbReference>
<dbReference type="Proteomes" id="UP000176854">
    <property type="component" value="Unassembled WGS sequence"/>
</dbReference>
<dbReference type="EMBL" id="MFJC01000054">
    <property type="protein sequence ID" value="OGG08662.1"/>
    <property type="molecule type" value="Genomic_DNA"/>
</dbReference>
<comment type="caution">
    <text evidence="1">The sequence shown here is derived from an EMBL/GenBank/DDBJ whole genome shotgun (WGS) entry which is preliminary data.</text>
</comment>
<dbReference type="Gene3D" id="3.40.50.1000">
    <property type="entry name" value="HAD superfamily/HAD-like"/>
    <property type="match status" value="1"/>
</dbReference>